<reference evidence="3 4" key="1">
    <citation type="journal article" date="2021" name="J. Hered.">
        <title>A chromosome-level genome assembly of the parasitoid wasp, Cotesia glomerata (Hymenoptera: Braconidae).</title>
        <authorList>
            <person name="Pinto B.J."/>
            <person name="Weis J.J."/>
            <person name="Gamble T."/>
            <person name="Ode P.J."/>
            <person name="Paul R."/>
            <person name="Zaspel J.M."/>
        </authorList>
    </citation>
    <scope>NUCLEOTIDE SEQUENCE [LARGE SCALE GENOMIC DNA]</scope>
    <source>
        <strain evidence="3">CgM1</strain>
    </source>
</reference>
<evidence type="ECO:0000256" key="1">
    <source>
        <dbReference type="SAM" id="MobiDB-lite"/>
    </source>
</evidence>
<keyword evidence="2" id="KW-1133">Transmembrane helix</keyword>
<dbReference type="AlphaFoldDB" id="A0AAV7I8T2"/>
<evidence type="ECO:0000313" key="3">
    <source>
        <dbReference type="EMBL" id="KAH0546486.1"/>
    </source>
</evidence>
<feature type="transmembrane region" description="Helical" evidence="2">
    <location>
        <begin position="151"/>
        <end position="168"/>
    </location>
</feature>
<accession>A0AAV7I8T2</accession>
<dbReference type="Proteomes" id="UP000826195">
    <property type="component" value="Unassembled WGS sequence"/>
</dbReference>
<feature type="region of interest" description="Disordered" evidence="1">
    <location>
        <begin position="1"/>
        <end position="39"/>
    </location>
</feature>
<protein>
    <submittedName>
        <fullName evidence="3">Uncharacterized protein</fullName>
    </submittedName>
</protein>
<sequence>MKGFSDNVAPASRHHHHPVVSSLRIGKPPARPRTSRTKFHNPTSIHFIHTHAVHYKCSIANVLVRRVRYSFRRVSSFLWTLHSAPGTIANQVPKAYSFHPYTHSVDLTFINGLVNLYSHSSPLDTSHIRMTKPAVGVKNRRWRTPQLCTDLTHFQLYLVLLVPLFYVIRI</sequence>
<keyword evidence="2" id="KW-0472">Membrane</keyword>
<comment type="caution">
    <text evidence="3">The sequence shown here is derived from an EMBL/GenBank/DDBJ whole genome shotgun (WGS) entry which is preliminary data.</text>
</comment>
<organism evidence="3 4">
    <name type="scientific">Cotesia glomerata</name>
    <name type="common">Lepidopteran parasitic wasp</name>
    <name type="synonym">Apanteles glomeratus</name>
    <dbReference type="NCBI Taxonomy" id="32391"/>
    <lineage>
        <taxon>Eukaryota</taxon>
        <taxon>Metazoa</taxon>
        <taxon>Ecdysozoa</taxon>
        <taxon>Arthropoda</taxon>
        <taxon>Hexapoda</taxon>
        <taxon>Insecta</taxon>
        <taxon>Pterygota</taxon>
        <taxon>Neoptera</taxon>
        <taxon>Endopterygota</taxon>
        <taxon>Hymenoptera</taxon>
        <taxon>Apocrita</taxon>
        <taxon>Ichneumonoidea</taxon>
        <taxon>Braconidae</taxon>
        <taxon>Microgastrinae</taxon>
        <taxon>Cotesia</taxon>
    </lineage>
</organism>
<name>A0AAV7I8T2_COTGL</name>
<evidence type="ECO:0000313" key="4">
    <source>
        <dbReference type="Proteomes" id="UP000826195"/>
    </source>
</evidence>
<keyword evidence="2" id="KW-0812">Transmembrane</keyword>
<proteinExistence type="predicted"/>
<keyword evidence="4" id="KW-1185">Reference proteome</keyword>
<evidence type="ECO:0000256" key="2">
    <source>
        <dbReference type="SAM" id="Phobius"/>
    </source>
</evidence>
<dbReference type="EMBL" id="JAHXZJ010002237">
    <property type="protein sequence ID" value="KAH0546486.1"/>
    <property type="molecule type" value="Genomic_DNA"/>
</dbReference>
<gene>
    <name evidence="3" type="ORF">KQX54_010181</name>
</gene>